<accession>A0A316R691</accession>
<evidence type="ECO:0000313" key="2">
    <source>
        <dbReference type="EMBL" id="HBJ09262.1"/>
    </source>
</evidence>
<name>A0A316R691_9BACT</name>
<dbReference type="RefSeq" id="WP_009317348.1">
    <property type="nucleotide sequence ID" value="NZ_CABKQP010000002.1"/>
</dbReference>
<gene>
    <name evidence="2" type="ORF">DDY73_09690</name>
</gene>
<dbReference type="InterPro" id="IPR016097">
    <property type="entry name" value="DUF695"/>
</dbReference>
<evidence type="ECO:0000313" key="3">
    <source>
        <dbReference type="Proteomes" id="UP000262954"/>
    </source>
</evidence>
<feature type="domain" description="DUF695" evidence="1">
    <location>
        <begin position="5"/>
        <end position="135"/>
    </location>
</feature>
<dbReference type="Pfam" id="PF05117">
    <property type="entry name" value="DUF695"/>
    <property type="match status" value="1"/>
</dbReference>
<proteinExistence type="predicted"/>
<dbReference type="AlphaFoldDB" id="A0A316R691"/>
<protein>
    <submittedName>
        <fullName evidence="2">DUF695 domain-containing protein</fullName>
    </submittedName>
</protein>
<organism evidence="2 3">
    <name type="scientific">Coprobacter fastidiosus</name>
    <dbReference type="NCBI Taxonomy" id="1099853"/>
    <lineage>
        <taxon>Bacteria</taxon>
        <taxon>Pseudomonadati</taxon>
        <taxon>Bacteroidota</taxon>
        <taxon>Bacteroidia</taxon>
        <taxon>Bacteroidales</taxon>
        <taxon>Barnesiellaceae</taxon>
        <taxon>Coprobacter</taxon>
    </lineage>
</organism>
<evidence type="ECO:0000259" key="1">
    <source>
        <dbReference type="Pfam" id="PF05117"/>
    </source>
</evidence>
<sequence length="152" mass="17687">MKLSNNWFTTVSETENGAMVIVCGRDDLELYVRSGKFKERVEIYWKYNGDSRGMPCESDARVMEPVQDALQKAMEKDKLAILTGVYTGDNERTWIFYTRNVPAFGEMLNKALSSFEKLPIVIYTEKDPDWNEYHEMYELRQEEGSDDVLADE</sequence>
<dbReference type="Proteomes" id="UP000262954">
    <property type="component" value="Unassembled WGS sequence"/>
</dbReference>
<dbReference type="EMBL" id="DNWC01000126">
    <property type="protein sequence ID" value="HBJ09262.1"/>
    <property type="molecule type" value="Genomic_DNA"/>
</dbReference>
<reference evidence="2 3" key="1">
    <citation type="journal article" date="2018" name="Nat. Biotechnol.">
        <title>A standardized bacterial taxonomy based on genome phylogeny substantially revises the tree of life.</title>
        <authorList>
            <person name="Parks D.H."/>
            <person name="Chuvochina M."/>
            <person name="Waite D.W."/>
            <person name="Rinke C."/>
            <person name="Skarshewski A."/>
            <person name="Chaumeil P.A."/>
            <person name="Hugenholtz P."/>
        </authorList>
    </citation>
    <scope>NUCLEOTIDE SEQUENCE [LARGE SCALE GENOMIC DNA]</scope>
    <source>
        <strain evidence="2">UBA11482</strain>
    </source>
</reference>
<comment type="caution">
    <text evidence="2">The sequence shown here is derived from an EMBL/GenBank/DDBJ whole genome shotgun (WGS) entry which is preliminary data.</text>
</comment>